<sequence>MSLIYKFHATASHGACFWLRASPAAMRYASLPSIRQIDHSLPFQTISPHLSTRCRTFSARPSCSWFLSAPTTLRAAAHVCPLIDNADHPFSSSATAHNVPARSYPVHSPIVCTSRPPAHRLYWCVSNLIRFPSADHHGDPLSSSSSNPCSRLTGDYRDLIPASDLLIGAPRTPAQAVDSPPWPGERAVRATHARDQ</sequence>
<gene>
    <name evidence="2" type="ORF">HYPSUDRAFT_464764</name>
</gene>
<dbReference type="EMBL" id="KN817535">
    <property type="protein sequence ID" value="KJA24748.1"/>
    <property type="molecule type" value="Genomic_DNA"/>
</dbReference>
<reference evidence="3" key="1">
    <citation type="submission" date="2014-04" db="EMBL/GenBank/DDBJ databases">
        <title>Evolutionary Origins and Diversification of the Mycorrhizal Mutualists.</title>
        <authorList>
            <consortium name="DOE Joint Genome Institute"/>
            <consortium name="Mycorrhizal Genomics Consortium"/>
            <person name="Kohler A."/>
            <person name="Kuo A."/>
            <person name="Nagy L.G."/>
            <person name="Floudas D."/>
            <person name="Copeland A."/>
            <person name="Barry K.W."/>
            <person name="Cichocki N."/>
            <person name="Veneault-Fourrey C."/>
            <person name="LaButti K."/>
            <person name="Lindquist E.A."/>
            <person name="Lipzen A."/>
            <person name="Lundell T."/>
            <person name="Morin E."/>
            <person name="Murat C."/>
            <person name="Riley R."/>
            <person name="Ohm R."/>
            <person name="Sun H."/>
            <person name="Tunlid A."/>
            <person name="Henrissat B."/>
            <person name="Grigoriev I.V."/>
            <person name="Hibbett D.S."/>
            <person name="Martin F."/>
        </authorList>
    </citation>
    <scope>NUCLEOTIDE SEQUENCE [LARGE SCALE GENOMIC DNA]</scope>
    <source>
        <strain evidence="3">FD-334 SS-4</strain>
    </source>
</reference>
<organism evidence="2 3">
    <name type="scientific">Hypholoma sublateritium (strain FD-334 SS-4)</name>
    <dbReference type="NCBI Taxonomy" id="945553"/>
    <lineage>
        <taxon>Eukaryota</taxon>
        <taxon>Fungi</taxon>
        <taxon>Dikarya</taxon>
        <taxon>Basidiomycota</taxon>
        <taxon>Agaricomycotina</taxon>
        <taxon>Agaricomycetes</taxon>
        <taxon>Agaricomycetidae</taxon>
        <taxon>Agaricales</taxon>
        <taxon>Agaricineae</taxon>
        <taxon>Strophariaceae</taxon>
        <taxon>Hypholoma</taxon>
    </lineage>
</organism>
<name>A0A0D2MLN2_HYPSF</name>
<dbReference type="AlphaFoldDB" id="A0A0D2MLN2"/>
<evidence type="ECO:0000313" key="2">
    <source>
        <dbReference type="EMBL" id="KJA24748.1"/>
    </source>
</evidence>
<evidence type="ECO:0000256" key="1">
    <source>
        <dbReference type="SAM" id="MobiDB-lite"/>
    </source>
</evidence>
<feature type="compositionally biased region" description="Basic and acidic residues" evidence="1">
    <location>
        <begin position="186"/>
        <end position="196"/>
    </location>
</feature>
<evidence type="ECO:0000313" key="3">
    <source>
        <dbReference type="Proteomes" id="UP000054270"/>
    </source>
</evidence>
<proteinExistence type="predicted"/>
<protein>
    <submittedName>
        <fullName evidence="2">Uncharacterized protein</fullName>
    </submittedName>
</protein>
<accession>A0A0D2MLN2</accession>
<feature type="region of interest" description="Disordered" evidence="1">
    <location>
        <begin position="170"/>
        <end position="196"/>
    </location>
</feature>
<keyword evidence="3" id="KW-1185">Reference proteome</keyword>
<dbReference type="Proteomes" id="UP000054270">
    <property type="component" value="Unassembled WGS sequence"/>
</dbReference>